<dbReference type="AlphaFoldDB" id="A0A0P8AAS6"/>
<dbReference type="Proteomes" id="UP000050360">
    <property type="component" value="Unassembled WGS sequence"/>
</dbReference>
<protein>
    <recommendedName>
        <fullName evidence="1">Mga helix-turn-helix domain-containing protein</fullName>
    </recommendedName>
</protein>
<gene>
    <name evidence="2" type="ORF">MPEBLZ_01712</name>
</gene>
<organism evidence="2 3">
    <name type="scientific">Candidatus Methanoperedens nitratireducens</name>
    <dbReference type="NCBI Taxonomy" id="1392998"/>
    <lineage>
        <taxon>Archaea</taxon>
        <taxon>Methanobacteriati</taxon>
        <taxon>Methanobacteriota</taxon>
        <taxon>Stenosarchaea group</taxon>
        <taxon>Methanomicrobia</taxon>
        <taxon>Methanosarcinales</taxon>
        <taxon>ANME-2 cluster</taxon>
        <taxon>Candidatus Methanoperedentaceae</taxon>
        <taxon>Candidatus Methanoperedens</taxon>
    </lineage>
</organism>
<evidence type="ECO:0000313" key="2">
    <source>
        <dbReference type="EMBL" id="KPQ43723.1"/>
    </source>
</evidence>
<dbReference type="EMBL" id="LKCM01000131">
    <property type="protein sequence ID" value="KPQ43723.1"/>
    <property type="molecule type" value="Genomic_DNA"/>
</dbReference>
<proteinExistence type="predicted"/>
<accession>A0A0P8AAS6</accession>
<evidence type="ECO:0000259" key="1">
    <source>
        <dbReference type="Pfam" id="PF05043"/>
    </source>
</evidence>
<evidence type="ECO:0000313" key="3">
    <source>
        <dbReference type="Proteomes" id="UP000050360"/>
    </source>
</evidence>
<dbReference type="InterPro" id="IPR007737">
    <property type="entry name" value="Mga_HTH"/>
</dbReference>
<reference evidence="2 3" key="1">
    <citation type="submission" date="2015-09" db="EMBL/GenBank/DDBJ databases">
        <title>A metagenomics-based metabolic model of nitrate-dependent anaerobic oxidation of methane by Methanoperedens-like archaea.</title>
        <authorList>
            <person name="Arshad A."/>
            <person name="Speth D.R."/>
            <person name="De Graaf R.M."/>
            <person name="Op Den Camp H.J."/>
            <person name="Jetten M.S."/>
            <person name="Welte C.U."/>
        </authorList>
    </citation>
    <scope>NUCLEOTIDE SEQUENCE [LARGE SCALE GENOMIC DNA]</scope>
</reference>
<sequence length="64" mass="7147">MYEWDLSLLQTIESIGKTADELNSSIIISDGTAGQKMKDIKKALKDFNLIFDKRISIITGLEVS</sequence>
<dbReference type="Pfam" id="PF05043">
    <property type="entry name" value="Mga"/>
    <property type="match status" value="1"/>
</dbReference>
<name>A0A0P8AAS6_9EURY</name>
<comment type="caution">
    <text evidence="2">The sequence shown here is derived from an EMBL/GenBank/DDBJ whole genome shotgun (WGS) entry which is preliminary data.</text>
</comment>
<feature type="domain" description="Mga helix-turn-helix" evidence="1">
    <location>
        <begin position="13"/>
        <end position="63"/>
    </location>
</feature>